<name>A0ABT4WJQ1_9FLAO</name>
<accession>A0ABT4WJQ1</accession>
<organism evidence="1 2">
    <name type="scientific">Flavobacterium azizsancarii</name>
    <dbReference type="NCBI Taxonomy" id="2961580"/>
    <lineage>
        <taxon>Bacteria</taxon>
        <taxon>Pseudomonadati</taxon>
        <taxon>Bacteroidota</taxon>
        <taxon>Flavobacteriia</taxon>
        <taxon>Flavobacteriales</taxon>
        <taxon>Flavobacteriaceae</taxon>
        <taxon>Flavobacterium</taxon>
    </lineage>
</organism>
<sequence length="62" mass="6623">MCITRFAGPGNIQNVVNGIGGSTATGVKRVALFSNGDGIQPYDEKFDLPSRESYPAYIATEK</sequence>
<gene>
    <name evidence="1" type="ORF">NJT12_24420</name>
</gene>
<dbReference type="Proteomes" id="UP001212170">
    <property type="component" value="Unassembled WGS sequence"/>
</dbReference>
<keyword evidence="2" id="KW-1185">Reference proteome</keyword>
<reference evidence="1 2" key="1">
    <citation type="journal article" date="2023" name="Chemosphere">
        <title>Whole genome analysis of Flavobacterium aziz-sancarii sp. nov., isolated from Ardley Island (Antarctica), revealed a rich resistome and bioremediation potential.</title>
        <authorList>
            <person name="Otur C."/>
            <person name="Okay S."/>
            <person name="Kurt-Kizildogan A."/>
        </authorList>
    </citation>
    <scope>NUCLEOTIDE SEQUENCE [LARGE SCALE GENOMIC DNA]</scope>
    <source>
        <strain evidence="1 2">AC</strain>
    </source>
</reference>
<evidence type="ECO:0000313" key="1">
    <source>
        <dbReference type="EMBL" id="MDA6072772.1"/>
    </source>
</evidence>
<comment type="caution">
    <text evidence="1">The sequence shown here is derived from an EMBL/GenBank/DDBJ whole genome shotgun (WGS) entry which is preliminary data.</text>
</comment>
<dbReference type="RefSeq" id="WP_271338728.1">
    <property type="nucleotide sequence ID" value="NZ_JAMZNK010000084.1"/>
</dbReference>
<proteinExistence type="predicted"/>
<evidence type="ECO:0000313" key="2">
    <source>
        <dbReference type="Proteomes" id="UP001212170"/>
    </source>
</evidence>
<dbReference type="EMBL" id="JAMZNK010000084">
    <property type="protein sequence ID" value="MDA6072772.1"/>
    <property type="molecule type" value="Genomic_DNA"/>
</dbReference>
<protein>
    <submittedName>
        <fullName evidence="1">Uncharacterized protein</fullName>
    </submittedName>
</protein>